<keyword evidence="2" id="KW-1185">Reference proteome</keyword>
<gene>
    <name evidence="1" type="ORF">GCM10007103_02540</name>
</gene>
<dbReference type="EMBL" id="BMXB01000001">
    <property type="protein sequence ID" value="GHA24798.1"/>
    <property type="molecule type" value="Genomic_DNA"/>
</dbReference>
<evidence type="ECO:0000313" key="2">
    <source>
        <dbReference type="Proteomes" id="UP000610456"/>
    </source>
</evidence>
<evidence type="ECO:0000313" key="1">
    <source>
        <dbReference type="EMBL" id="GHA24798.1"/>
    </source>
</evidence>
<accession>A0A918S511</accession>
<organism evidence="1 2">
    <name type="scientific">Salinimicrobium marinum</name>
    <dbReference type="NCBI Taxonomy" id="680283"/>
    <lineage>
        <taxon>Bacteria</taxon>
        <taxon>Pseudomonadati</taxon>
        <taxon>Bacteroidota</taxon>
        <taxon>Flavobacteriia</taxon>
        <taxon>Flavobacteriales</taxon>
        <taxon>Flavobacteriaceae</taxon>
        <taxon>Salinimicrobium</taxon>
    </lineage>
</organism>
<dbReference type="Proteomes" id="UP000610456">
    <property type="component" value="Unassembled WGS sequence"/>
</dbReference>
<reference evidence="1" key="2">
    <citation type="submission" date="2020-09" db="EMBL/GenBank/DDBJ databases">
        <authorList>
            <person name="Sun Q."/>
            <person name="Kim S."/>
        </authorList>
    </citation>
    <scope>NUCLEOTIDE SEQUENCE</scope>
    <source>
        <strain evidence="1">KCTC 12719</strain>
    </source>
</reference>
<dbReference type="RefSeq" id="WP_189602819.1">
    <property type="nucleotide sequence ID" value="NZ_BMXB01000001.1"/>
</dbReference>
<proteinExistence type="predicted"/>
<dbReference type="AlphaFoldDB" id="A0A918S511"/>
<comment type="caution">
    <text evidence="1">The sequence shown here is derived from an EMBL/GenBank/DDBJ whole genome shotgun (WGS) entry which is preliminary data.</text>
</comment>
<protein>
    <submittedName>
        <fullName evidence="1">Uncharacterized protein</fullName>
    </submittedName>
</protein>
<name>A0A918S511_9FLAO</name>
<reference evidence="1" key="1">
    <citation type="journal article" date="2014" name="Int. J. Syst. Evol. Microbiol.">
        <title>Complete genome sequence of Corynebacterium casei LMG S-19264T (=DSM 44701T), isolated from a smear-ripened cheese.</title>
        <authorList>
            <consortium name="US DOE Joint Genome Institute (JGI-PGF)"/>
            <person name="Walter F."/>
            <person name="Albersmeier A."/>
            <person name="Kalinowski J."/>
            <person name="Ruckert C."/>
        </authorList>
    </citation>
    <scope>NUCLEOTIDE SEQUENCE</scope>
    <source>
        <strain evidence="1">KCTC 12719</strain>
    </source>
</reference>
<sequence length="127" mass="14548">MNEQIKAFNKLMTEAGNYLESAHAYSGSTVGAYRRGWKQLREFMVSKGINLYDQKVEDQFLCYVFNGRKGRKLSKQEQFLANSIKKLTEFQSTGKIKVPARPPVKTPLLFNGILGGCDRKLNLYSFR</sequence>